<evidence type="ECO:0000313" key="3">
    <source>
        <dbReference type="Proteomes" id="UP001232148"/>
    </source>
</evidence>
<keyword evidence="3" id="KW-1185">Reference proteome</keyword>
<dbReference type="AlphaFoldDB" id="A0AAD9HD15"/>
<evidence type="ECO:0000256" key="1">
    <source>
        <dbReference type="SAM" id="MobiDB-lite"/>
    </source>
</evidence>
<dbReference type="EMBL" id="MU842931">
    <property type="protein sequence ID" value="KAK2025702.1"/>
    <property type="molecule type" value="Genomic_DNA"/>
</dbReference>
<evidence type="ECO:0000313" key="2">
    <source>
        <dbReference type="EMBL" id="KAK2025702.1"/>
    </source>
</evidence>
<dbReference type="Proteomes" id="UP001232148">
    <property type="component" value="Unassembled WGS sequence"/>
</dbReference>
<protein>
    <submittedName>
        <fullName evidence="2">Uncharacterized protein</fullName>
    </submittedName>
</protein>
<feature type="compositionally biased region" description="Polar residues" evidence="1">
    <location>
        <begin position="67"/>
        <end position="80"/>
    </location>
</feature>
<proteinExistence type="predicted"/>
<sequence>MVYRHSPVDVDRMPLDRPSAKQPWQGVTDPKLRRQLQNRENQRLSQKLHSGKPSDRPSRLVAPIPQQHPSQFCQSRQESNHSIPISQNPWPCKAMGLLGWERVILPYVAVPIMWRVSRYFARQGVQFQEGSVLSLQRTPIWSTPILSGSSNIPSPKCCLP</sequence>
<feature type="compositionally biased region" description="Basic and acidic residues" evidence="1">
    <location>
        <begin position="1"/>
        <end position="19"/>
    </location>
</feature>
<organism evidence="2 3">
    <name type="scientific">Colletotrichum zoysiae</name>
    <dbReference type="NCBI Taxonomy" id="1216348"/>
    <lineage>
        <taxon>Eukaryota</taxon>
        <taxon>Fungi</taxon>
        <taxon>Dikarya</taxon>
        <taxon>Ascomycota</taxon>
        <taxon>Pezizomycotina</taxon>
        <taxon>Sordariomycetes</taxon>
        <taxon>Hypocreomycetidae</taxon>
        <taxon>Glomerellales</taxon>
        <taxon>Glomerellaceae</taxon>
        <taxon>Colletotrichum</taxon>
        <taxon>Colletotrichum graminicola species complex</taxon>
    </lineage>
</organism>
<reference evidence="2" key="1">
    <citation type="submission" date="2021-06" db="EMBL/GenBank/DDBJ databases">
        <title>Comparative genomics, transcriptomics and evolutionary studies reveal genomic signatures of adaptation to plant cell wall in hemibiotrophic fungi.</title>
        <authorList>
            <consortium name="DOE Joint Genome Institute"/>
            <person name="Baroncelli R."/>
            <person name="Diaz J.F."/>
            <person name="Benocci T."/>
            <person name="Peng M."/>
            <person name="Battaglia E."/>
            <person name="Haridas S."/>
            <person name="Andreopoulos W."/>
            <person name="Labutti K."/>
            <person name="Pangilinan J."/>
            <person name="Floch G.L."/>
            <person name="Makela M.R."/>
            <person name="Henrissat B."/>
            <person name="Grigoriev I.V."/>
            <person name="Crouch J.A."/>
            <person name="De Vries R.P."/>
            <person name="Sukno S.A."/>
            <person name="Thon M.R."/>
        </authorList>
    </citation>
    <scope>NUCLEOTIDE SEQUENCE</scope>
    <source>
        <strain evidence="2">MAFF235873</strain>
    </source>
</reference>
<comment type="caution">
    <text evidence="2">The sequence shown here is derived from an EMBL/GenBank/DDBJ whole genome shotgun (WGS) entry which is preliminary data.</text>
</comment>
<feature type="region of interest" description="Disordered" evidence="1">
    <location>
        <begin position="1"/>
        <end position="80"/>
    </location>
</feature>
<gene>
    <name evidence="2" type="ORF">LX32DRAFT_48956</name>
</gene>
<name>A0AAD9HD15_9PEZI</name>
<accession>A0AAD9HD15</accession>